<dbReference type="EC" id="2.5.1.25" evidence="1"/>
<gene>
    <name evidence="7" type="ORF">SAMN03084138_01554</name>
</gene>
<dbReference type="EMBL" id="FOWR01000009">
    <property type="protein sequence ID" value="SFP19035.1"/>
    <property type="molecule type" value="Genomic_DNA"/>
</dbReference>
<dbReference type="PANTHER" id="PTHR21392">
    <property type="entry name" value="TRNA-URIDINE AMINOCARBOXYPROPYLTRANSFERASE 2"/>
    <property type="match status" value="1"/>
</dbReference>
<evidence type="ECO:0000313" key="7">
    <source>
        <dbReference type="EMBL" id="SFP19035.1"/>
    </source>
</evidence>
<dbReference type="InterPro" id="IPR039262">
    <property type="entry name" value="DTWD2/TAPT"/>
</dbReference>
<dbReference type="InterPro" id="IPR005636">
    <property type="entry name" value="DTW"/>
</dbReference>
<dbReference type="Pfam" id="PF03942">
    <property type="entry name" value="DTW"/>
    <property type="match status" value="1"/>
</dbReference>
<dbReference type="GO" id="GO:0008033">
    <property type="term" value="P:tRNA processing"/>
    <property type="evidence" value="ECO:0007669"/>
    <property type="project" value="UniProtKB-KW"/>
</dbReference>
<evidence type="ECO:0000256" key="4">
    <source>
        <dbReference type="ARBA" id="ARBA00022694"/>
    </source>
</evidence>
<dbReference type="GO" id="GO:0016432">
    <property type="term" value="F:tRNA-uridine aminocarboxypropyltransferase activity"/>
    <property type="evidence" value="ECO:0007669"/>
    <property type="project" value="UniProtKB-EC"/>
</dbReference>
<evidence type="ECO:0000256" key="1">
    <source>
        <dbReference type="ARBA" id="ARBA00012386"/>
    </source>
</evidence>
<feature type="domain" description="DTW" evidence="6">
    <location>
        <begin position="5"/>
        <end position="201"/>
    </location>
</feature>
<keyword evidence="4" id="KW-0819">tRNA processing</keyword>
<keyword evidence="3" id="KW-0949">S-adenosyl-L-methionine</keyword>
<dbReference type="SMART" id="SM01144">
    <property type="entry name" value="DTW"/>
    <property type="match status" value="1"/>
</dbReference>
<evidence type="ECO:0000259" key="6">
    <source>
        <dbReference type="SMART" id="SM01144"/>
    </source>
</evidence>
<dbReference type="STRING" id="1121869.SAMN03084138_01554"/>
<evidence type="ECO:0000256" key="5">
    <source>
        <dbReference type="ARBA" id="ARBA00034489"/>
    </source>
</evidence>
<reference evidence="7 8" key="1">
    <citation type="submission" date="2016-10" db="EMBL/GenBank/DDBJ databases">
        <authorList>
            <person name="de Groot N.N."/>
        </authorList>
    </citation>
    <scope>NUCLEOTIDE SEQUENCE [LARGE SCALE GENOMIC DNA]</scope>
    <source>
        <strain evidence="7 8">DSM 15893</strain>
    </source>
</reference>
<comment type="similarity">
    <text evidence="5">Belongs to the TDD superfamily. DTWD2 family.</text>
</comment>
<protein>
    <recommendedName>
        <fullName evidence="1">tRNA-uridine aminocarboxypropyltransferase</fullName>
        <ecNumber evidence="1">2.5.1.25</ecNumber>
    </recommendedName>
</protein>
<dbReference type="Proteomes" id="UP000182692">
    <property type="component" value="Unassembled WGS sequence"/>
</dbReference>
<evidence type="ECO:0000256" key="2">
    <source>
        <dbReference type="ARBA" id="ARBA00022679"/>
    </source>
</evidence>
<dbReference type="RefSeq" id="WP_074926381.1">
    <property type="nucleotide sequence ID" value="NZ_FOWR01000009.1"/>
</dbReference>
<name>A0A1I5NAX7_9GAMM</name>
<accession>A0A1I5NAX7</accession>
<evidence type="ECO:0000256" key="3">
    <source>
        <dbReference type="ARBA" id="ARBA00022691"/>
    </source>
</evidence>
<organism evidence="7 8">
    <name type="scientific">Enterovibrio norvegicus DSM 15893</name>
    <dbReference type="NCBI Taxonomy" id="1121869"/>
    <lineage>
        <taxon>Bacteria</taxon>
        <taxon>Pseudomonadati</taxon>
        <taxon>Pseudomonadota</taxon>
        <taxon>Gammaproteobacteria</taxon>
        <taxon>Vibrionales</taxon>
        <taxon>Vibrionaceae</taxon>
        <taxon>Enterovibrio</taxon>
    </lineage>
</organism>
<sequence>MNQKASRYCEQCGKAKRACICHTITTIPCDIPLIILQHPSEVHQPIGTARILSLSLPNSQLFVGEDFSNDAALNALLDEHSDVDYSVLYPSDEAIPLSSKNRSTAASDKGRKTGLILLDGTWRKAYKMYQLSKNLHALPAVKLDEIEQGNYRIRKSPKESGLSTVEAGFYALSTMTGDQTLFHPLMAAFNSMIEFQISQMPPGVYERHYGGKNENENENENE</sequence>
<evidence type="ECO:0000313" key="8">
    <source>
        <dbReference type="Proteomes" id="UP000182692"/>
    </source>
</evidence>
<dbReference type="GeneID" id="35871863"/>
<proteinExistence type="inferred from homology"/>
<dbReference type="AlphaFoldDB" id="A0A1I5NAX7"/>
<dbReference type="PANTHER" id="PTHR21392:SF0">
    <property type="entry name" value="TRNA-URIDINE AMINOCARBOXYPROPYLTRANSFERASE 2"/>
    <property type="match status" value="1"/>
</dbReference>
<keyword evidence="2" id="KW-0808">Transferase</keyword>
<dbReference type="OrthoDB" id="268835at2"/>